<reference evidence="2" key="1">
    <citation type="submission" date="2023-04" db="EMBL/GenBank/DDBJ databases">
        <title>Phytophthora lilii NBRC 32176.</title>
        <authorList>
            <person name="Ichikawa N."/>
            <person name="Sato H."/>
            <person name="Tonouchi N."/>
        </authorList>
    </citation>
    <scope>NUCLEOTIDE SEQUENCE</scope>
    <source>
        <strain evidence="2">NBRC 32176</strain>
    </source>
</reference>
<sequence length="291" mass="32673">MRQLYKFCTSFQVELRGHYSAQRIESLNKYWHSTSNLRALLITAMSPLPCLIIIAIVDCVPLAPPEAGSRANWVFWGRDCVSIALMTRVVLEEIRIVVPCLHMTPTQANMISIISSTTTIAFMIMLANSIGFPLPFALVVGIPGWAVVVVGNFAFCFGRALRQNEVLRRKVINFISVINCPVILVFVYPVYLYGFAHLESFTQSIYVGLLTFIKLSARNWMSYFLGTKFDLMSQMMIFNVDVFNVVYVSSSVQNSKSIVTTFIMIALDAVLAYVSTSDVGSLMRTSSYYQP</sequence>
<keyword evidence="3" id="KW-1185">Reference proteome</keyword>
<protein>
    <submittedName>
        <fullName evidence="2">Unnamed protein product</fullName>
    </submittedName>
</protein>
<accession>A0A9W6TAE8</accession>
<feature type="transmembrane region" description="Helical" evidence="1">
    <location>
        <begin position="229"/>
        <end position="249"/>
    </location>
</feature>
<gene>
    <name evidence="2" type="ORF">Plil01_000114000</name>
</gene>
<feature type="transmembrane region" description="Helical" evidence="1">
    <location>
        <begin position="111"/>
        <end position="130"/>
    </location>
</feature>
<feature type="transmembrane region" description="Helical" evidence="1">
    <location>
        <begin position="255"/>
        <end position="274"/>
    </location>
</feature>
<keyword evidence="1" id="KW-0812">Transmembrane</keyword>
<dbReference type="Proteomes" id="UP001165083">
    <property type="component" value="Unassembled WGS sequence"/>
</dbReference>
<name>A0A9W6TAE8_9STRA</name>
<evidence type="ECO:0000256" key="1">
    <source>
        <dbReference type="SAM" id="Phobius"/>
    </source>
</evidence>
<comment type="caution">
    <text evidence="2">The sequence shown here is derived from an EMBL/GenBank/DDBJ whole genome shotgun (WGS) entry which is preliminary data.</text>
</comment>
<organism evidence="2 3">
    <name type="scientific">Phytophthora lilii</name>
    <dbReference type="NCBI Taxonomy" id="2077276"/>
    <lineage>
        <taxon>Eukaryota</taxon>
        <taxon>Sar</taxon>
        <taxon>Stramenopiles</taxon>
        <taxon>Oomycota</taxon>
        <taxon>Peronosporomycetes</taxon>
        <taxon>Peronosporales</taxon>
        <taxon>Peronosporaceae</taxon>
        <taxon>Phytophthora</taxon>
    </lineage>
</organism>
<dbReference type="EMBL" id="BSXW01000036">
    <property type="protein sequence ID" value="GMF10318.1"/>
    <property type="molecule type" value="Genomic_DNA"/>
</dbReference>
<keyword evidence="1" id="KW-0472">Membrane</keyword>
<evidence type="ECO:0000313" key="3">
    <source>
        <dbReference type="Proteomes" id="UP001165083"/>
    </source>
</evidence>
<feature type="transmembrane region" description="Helical" evidence="1">
    <location>
        <begin position="171"/>
        <end position="194"/>
    </location>
</feature>
<feature type="transmembrane region" description="Helical" evidence="1">
    <location>
        <begin position="136"/>
        <end position="159"/>
    </location>
</feature>
<evidence type="ECO:0000313" key="2">
    <source>
        <dbReference type="EMBL" id="GMF10318.1"/>
    </source>
</evidence>
<proteinExistence type="predicted"/>
<keyword evidence="1" id="KW-1133">Transmembrane helix</keyword>
<dbReference type="AlphaFoldDB" id="A0A9W6TAE8"/>
<dbReference type="OrthoDB" id="127906at2759"/>